<evidence type="ECO:0000259" key="2">
    <source>
        <dbReference type="Pfam" id="PF13472"/>
    </source>
</evidence>
<dbReference type="STRING" id="926562.Oweho_3275"/>
<accession>G8R4C6</accession>
<evidence type="ECO:0000313" key="4">
    <source>
        <dbReference type="Proteomes" id="UP000005631"/>
    </source>
</evidence>
<keyword evidence="1" id="KW-0732">Signal</keyword>
<reference evidence="3 4" key="1">
    <citation type="journal article" date="2012" name="Stand. Genomic Sci.">
        <title>Genome sequence of the orange-pigmented seawater bacterium Owenweeksia hongkongensis type strain (UST20020801(T)).</title>
        <authorList>
            <person name="Riedel T."/>
            <person name="Held B."/>
            <person name="Nolan M."/>
            <person name="Lucas S."/>
            <person name="Lapidus A."/>
            <person name="Tice H."/>
            <person name="Del Rio T.G."/>
            <person name="Cheng J.F."/>
            <person name="Han C."/>
            <person name="Tapia R."/>
            <person name="Goodwin L.A."/>
            <person name="Pitluck S."/>
            <person name="Liolios K."/>
            <person name="Mavromatis K."/>
            <person name="Pagani I."/>
            <person name="Ivanova N."/>
            <person name="Mikhailova N."/>
            <person name="Pati A."/>
            <person name="Chen A."/>
            <person name="Palaniappan K."/>
            <person name="Rohde M."/>
            <person name="Tindall B.J."/>
            <person name="Detter J.C."/>
            <person name="Goker M."/>
            <person name="Woyke T."/>
            <person name="Bristow J."/>
            <person name="Eisen J.A."/>
            <person name="Markowitz V."/>
            <person name="Hugenholtz P."/>
            <person name="Klenk H.P."/>
            <person name="Kyrpides N.C."/>
        </authorList>
    </citation>
    <scope>NUCLEOTIDE SEQUENCE</scope>
    <source>
        <strain evidence="4">DSM 17368 / JCM 12287 / NRRL B-23963</strain>
    </source>
</reference>
<protein>
    <submittedName>
        <fullName evidence="3">Lysophospholipase L1-like esterase</fullName>
    </submittedName>
</protein>
<dbReference type="SUPFAM" id="SSF52266">
    <property type="entry name" value="SGNH hydrolase"/>
    <property type="match status" value="1"/>
</dbReference>
<sequence length="220" mass="24459">MKKLLAVLAVLVVFAFANKGDEIKYLALGDSYTIGTAIGKQNAYPVLLVDSMKKGIPNFYADLDVIAENGWTTRDLLNGIAKENPKGPYDMVSLLIGVNNQYQHLSKSQYKTEFTQLLEKSIALAGGKKENVFVISIPDYGVCTVAVENMKSISPDIDAFNEINKSVAEEYNVSYVDITEISRTAKGNESLIASDGLHFSSKMHELWVREIMSEYLLERF</sequence>
<dbReference type="Gene3D" id="3.40.50.1110">
    <property type="entry name" value="SGNH hydrolase"/>
    <property type="match status" value="1"/>
</dbReference>
<feature type="signal peptide" evidence="1">
    <location>
        <begin position="1"/>
        <end position="19"/>
    </location>
</feature>
<dbReference type="RefSeq" id="WP_014203573.1">
    <property type="nucleotide sequence ID" value="NC_016599.1"/>
</dbReference>
<dbReference type="OrthoDB" id="158267at2"/>
<dbReference type="KEGG" id="oho:Oweho_3275"/>
<evidence type="ECO:0000256" key="1">
    <source>
        <dbReference type="SAM" id="SignalP"/>
    </source>
</evidence>
<dbReference type="Proteomes" id="UP000005631">
    <property type="component" value="Chromosome"/>
</dbReference>
<gene>
    <name evidence="3" type="ordered locus">Oweho_3275</name>
</gene>
<dbReference type="CDD" id="cd01832">
    <property type="entry name" value="SGNH_hydrolase_like_1"/>
    <property type="match status" value="1"/>
</dbReference>
<dbReference type="eggNOG" id="COG2755">
    <property type="taxonomic scope" value="Bacteria"/>
</dbReference>
<dbReference type="AlphaFoldDB" id="G8R4C6"/>
<name>G8R4C6_OWEHD</name>
<dbReference type="Pfam" id="PF13472">
    <property type="entry name" value="Lipase_GDSL_2"/>
    <property type="match status" value="1"/>
</dbReference>
<keyword evidence="4" id="KW-1185">Reference proteome</keyword>
<organism evidence="3 4">
    <name type="scientific">Owenweeksia hongkongensis (strain DSM 17368 / CIP 108786 / JCM 12287 / NRRL B-23963 / UST20020801)</name>
    <dbReference type="NCBI Taxonomy" id="926562"/>
    <lineage>
        <taxon>Bacteria</taxon>
        <taxon>Pseudomonadati</taxon>
        <taxon>Bacteroidota</taxon>
        <taxon>Flavobacteriia</taxon>
        <taxon>Flavobacteriales</taxon>
        <taxon>Owenweeksiaceae</taxon>
        <taxon>Owenweeksia</taxon>
    </lineage>
</organism>
<dbReference type="EMBL" id="CP003156">
    <property type="protein sequence ID" value="AEV34226.1"/>
    <property type="molecule type" value="Genomic_DNA"/>
</dbReference>
<dbReference type="HOGENOM" id="CLU_091355_0_0_10"/>
<evidence type="ECO:0000313" key="3">
    <source>
        <dbReference type="EMBL" id="AEV34226.1"/>
    </source>
</evidence>
<feature type="chain" id="PRO_5003515431" evidence="1">
    <location>
        <begin position="20"/>
        <end position="220"/>
    </location>
</feature>
<dbReference type="InterPro" id="IPR013830">
    <property type="entry name" value="SGNH_hydro"/>
</dbReference>
<dbReference type="InterPro" id="IPR036514">
    <property type="entry name" value="SGNH_hydro_sf"/>
</dbReference>
<dbReference type="GO" id="GO:0016788">
    <property type="term" value="F:hydrolase activity, acting on ester bonds"/>
    <property type="evidence" value="ECO:0007669"/>
    <property type="project" value="UniProtKB-ARBA"/>
</dbReference>
<feature type="domain" description="SGNH hydrolase-type esterase" evidence="2">
    <location>
        <begin position="27"/>
        <end position="206"/>
    </location>
</feature>
<proteinExistence type="predicted"/>